<keyword evidence="3" id="KW-1185">Reference proteome</keyword>
<dbReference type="eggNOG" id="COG0438">
    <property type="taxonomic scope" value="Bacteria"/>
</dbReference>
<dbReference type="AlphaFoldDB" id="B4D2E2"/>
<proteinExistence type="predicted"/>
<dbReference type="PANTHER" id="PTHR12526">
    <property type="entry name" value="GLYCOSYLTRANSFERASE"/>
    <property type="match status" value="1"/>
</dbReference>
<dbReference type="InParanoid" id="B4D2E2"/>
<dbReference type="Proteomes" id="UP000005824">
    <property type="component" value="Unassembled WGS sequence"/>
</dbReference>
<organism evidence="2 3">
    <name type="scientific">Chthoniobacter flavus Ellin428</name>
    <dbReference type="NCBI Taxonomy" id="497964"/>
    <lineage>
        <taxon>Bacteria</taxon>
        <taxon>Pseudomonadati</taxon>
        <taxon>Verrucomicrobiota</taxon>
        <taxon>Spartobacteria</taxon>
        <taxon>Chthoniobacterales</taxon>
        <taxon>Chthoniobacteraceae</taxon>
        <taxon>Chthoniobacter</taxon>
    </lineage>
</organism>
<dbReference type="Gene3D" id="3.40.50.2000">
    <property type="entry name" value="Glycogen Phosphorylase B"/>
    <property type="match status" value="1"/>
</dbReference>
<dbReference type="InterPro" id="IPR001296">
    <property type="entry name" value="Glyco_trans_1"/>
</dbReference>
<dbReference type="GO" id="GO:0016757">
    <property type="term" value="F:glycosyltransferase activity"/>
    <property type="evidence" value="ECO:0007669"/>
    <property type="project" value="InterPro"/>
</dbReference>
<dbReference type="STRING" id="497964.CfE428DRAFT_3067"/>
<name>B4D2E2_9BACT</name>
<dbReference type="PANTHER" id="PTHR12526:SF635">
    <property type="entry name" value="GLYCOSYL TRANSFERASE GROUP 1"/>
    <property type="match status" value="1"/>
</dbReference>
<dbReference type="CDD" id="cd03801">
    <property type="entry name" value="GT4_PimA-like"/>
    <property type="match status" value="1"/>
</dbReference>
<evidence type="ECO:0000259" key="1">
    <source>
        <dbReference type="Pfam" id="PF00534"/>
    </source>
</evidence>
<dbReference type="EMBL" id="ABVL01000008">
    <property type="protein sequence ID" value="EDY19382.1"/>
    <property type="molecule type" value="Genomic_DNA"/>
</dbReference>
<evidence type="ECO:0000313" key="3">
    <source>
        <dbReference type="Proteomes" id="UP000005824"/>
    </source>
</evidence>
<protein>
    <submittedName>
        <fullName evidence="2">Glycosyl transferase group 1</fullName>
    </submittedName>
</protein>
<evidence type="ECO:0000313" key="2">
    <source>
        <dbReference type="EMBL" id="EDY19382.1"/>
    </source>
</evidence>
<feature type="domain" description="Glycosyl transferase family 1" evidence="1">
    <location>
        <begin position="195"/>
        <end position="322"/>
    </location>
</feature>
<gene>
    <name evidence="2" type="ORF">CfE428DRAFT_3067</name>
</gene>
<dbReference type="SUPFAM" id="SSF53756">
    <property type="entry name" value="UDP-Glycosyltransferase/glycogen phosphorylase"/>
    <property type="match status" value="1"/>
</dbReference>
<comment type="caution">
    <text evidence="2">The sequence shown here is derived from an EMBL/GenBank/DDBJ whole genome shotgun (WGS) entry which is preliminary data.</text>
</comment>
<dbReference type="Pfam" id="PF00534">
    <property type="entry name" value="Glycos_transf_1"/>
    <property type="match status" value="1"/>
</dbReference>
<dbReference type="RefSeq" id="WP_006980392.1">
    <property type="nucleotide sequence ID" value="NZ_ABVL01000008.1"/>
</dbReference>
<accession>B4D2E2</accession>
<reference evidence="2 3" key="1">
    <citation type="journal article" date="2011" name="J. Bacteriol.">
        <title>Genome sequence of Chthoniobacter flavus Ellin428, an aerobic heterotrophic soil bacterium.</title>
        <authorList>
            <person name="Kant R."/>
            <person name="van Passel M.W."/>
            <person name="Palva A."/>
            <person name="Lucas S."/>
            <person name="Lapidus A."/>
            <person name="Glavina Del Rio T."/>
            <person name="Dalin E."/>
            <person name="Tice H."/>
            <person name="Bruce D."/>
            <person name="Goodwin L."/>
            <person name="Pitluck S."/>
            <person name="Larimer F.W."/>
            <person name="Land M.L."/>
            <person name="Hauser L."/>
            <person name="Sangwan P."/>
            <person name="de Vos W.M."/>
            <person name="Janssen P.H."/>
            <person name="Smidt H."/>
        </authorList>
    </citation>
    <scope>NUCLEOTIDE SEQUENCE [LARGE SCALE GENOMIC DNA]</scope>
    <source>
        <strain evidence="2 3">Ellin428</strain>
    </source>
</reference>
<keyword evidence="2" id="KW-0808">Transferase</keyword>
<sequence>MSSLLDTILPARVRSKFWRLLEFPERRRFRQQLSRLTLSPQRGKPMVNYGDALAPDSAGLVHGGRVKLLHLAEEFPEIRADFNLLYLVSSAPPKFAIELVDWAKAQGVKFVWNQNGVAYPAWYGDRGEEINGPMRALRERADYIFNQSAFCEACAGRFLGKVITPAEIAFNCVDMAHFRPEGEAPDTKVCQLLAAGSHHESYRVLSVLETVAELQRRKFPVRLHLAGRLLWPGAEAEVTQALRDLGIAELVQRIPAYKQEEAPAIYRSAHILLHPKYQDPCPTVPIEAMACGVPVIGSASGGMPELVGDDGGTLLEVPQSWEKNYWPAATAMADAVQMIMTLWPSYRASARVRAVTRFSKENWLAQHRRVFEMLAAA</sequence>